<reference evidence="1" key="1">
    <citation type="submission" date="2021-06" db="EMBL/GenBank/DDBJ databases">
        <authorList>
            <person name="Kallberg Y."/>
            <person name="Tangrot J."/>
            <person name="Rosling A."/>
        </authorList>
    </citation>
    <scope>NUCLEOTIDE SEQUENCE</scope>
    <source>
        <strain evidence="1">MA461A</strain>
    </source>
</reference>
<proteinExistence type="predicted"/>
<accession>A0ACA9MUS1</accession>
<evidence type="ECO:0000313" key="1">
    <source>
        <dbReference type="EMBL" id="CAG8615174.1"/>
    </source>
</evidence>
<dbReference type="EMBL" id="CAJVQC010010323">
    <property type="protein sequence ID" value="CAG8615174.1"/>
    <property type="molecule type" value="Genomic_DNA"/>
</dbReference>
<gene>
    <name evidence="1" type="ORF">RPERSI_LOCUS6469</name>
</gene>
<keyword evidence="2" id="KW-1185">Reference proteome</keyword>
<sequence>MGVSAIERAQAKEYKDVFYADSGKLFCRICKVVVEHTRKSVIDSHCKSKKHKSNLELEKTSPQKTRQITITSCNKVLTEREQLNIDFINALTAADIPLEKVDKLKTFFLNKYCNQDKNQIDLENSSNISNNLRSTLPPLPVKTRWNS</sequence>
<dbReference type="Proteomes" id="UP000789920">
    <property type="component" value="Unassembled WGS sequence"/>
</dbReference>
<organism evidence="1 2">
    <name type="scientific">Racocetra persica</name>
    <dbReference type="NCBI Taxonomy" id="160502"/>
    <lineage>
        <taxon>Eukaryota</taxon>
        <taxon>Fungi</taxon>
        <taxon>Fungi incertae sedis</taxon>
        <taxon>Mucoromycota</taxon>
        <taxon>Glomeromycotina</taxon>
        <taxon>Glomeromycetes</taxon>
        <taxon>Diversisporales</taxon>
        <taxon>Gigasporaceae</taxon>
        <taxon>Racocetra</taxon>
    </lineage>
</organism>
<comment type="caution">
    <text evidence="1">The sequence shown here is derived from an EMBL/GenBank/DDBJ whole genome shotgun (WGS) entry which is preliminary data.</text>
</comment>
<protein>
    <submittedName>
        <fullName evidence="1">28388_t:CDS:1</fullName>
    </submittedName>
</protein>
<name>A0ACA9MUS1_9GLOM</name>
<evidence type="ECO:0000313" key="2">
    <source>
        <dbReference type="Proteomes" id="UP000789920"/>
    </source>
</evidence>